<dbReference type="EMBL" id="JACHXW010000034">
    <property type="protein sequence ID" value="MBB3156226.1"/>
    <property type="molecule type" value="Genomic_DNA"/>
</dbReference>
<protein>
    <submittedName>
        <fullName evidence="1">Uncharacterized protein</fullName>
    </submittedName>
</protein>
<name>A0A7W5CEJ8_9BACL</name>
<dbReference type="AlphaFoldDB" id="A0A7W5CEJ8"/>
<dbReference type="Pfam" id="PF24716">
    <property type="entry name" value="WapI"/>
    <property type="match status" value="1"/>
</dbReference>
<reference evidence="1 2" key="1">
    <citation type="submission" date="2020-08" db="EMBL/GenBank/DDBJ databases">
        <title>Genomic Encyclopedia of Type Strains, Phase III (KMG-III): the genomes of soil and plant-associated and newly described type strains.</title>
        <authorList>
            <person name="Whitman W."/>
        </authorList>
    </citation>
    <scope>NUCLEOTIDE SEQUENCE [LARGE SCALE GENOMIC DNA]</scope>
    <source>
        <strain evidence="1 2">CECT 8234</strain>
    </source>
</reference>
<dbReference type="Proteomes" id="UP000518605">
    <property type="component" value="Unassembled WGS sequence"/>
</dbReference>
<dbReference type="InterPro" id="IPR056510">
    <property type="entry name" value="WapI"/>
</dbReference>
<comment type="caution">
    <text evidence="1">The sequence shown here is derived from an EMBL/GenBank/DDBJ whole genome shotgun (WGS) entry which is preliminary data.</text>
</comment>
<sequence length="141" mass="15798">MRIESINKQASMTFEFVQSEEGPLPAIIFSIAIQDNGYDGENREAWFSLSDVAAFQSALAQLHFLRKGTASLESMSPQECKLTIQSVNRKGDFVMEYLLSKHVYLEHTSATRSVSGAFDMNPSDLERFAKFLSAFVSEESL</sequence>
<dbReference type="RefSeq" id="WP_183571492.1">
    <property type="nucleotide sequence ID" value="NZ_CBCSLB010000038.1"/>
</dbReference>
<evidence type="ECO:0000313" key="2">
    <source>
        <dbReference type="Proteomes" id="UP000518605"/>
    </source>
</evidence>
<organism evidence="1 2">
    <name type="scientific">Paenibacillus endophyticus</name>
    <dbReference type="NCBI Taxonomy" id="1294268"/>
    <lineage>
        <taxon>Bacteria</taxon>
        <taxon>Bacillati</taxon>
        <taxon>Bacillota</taxon>
        <taxon>Bacilli</taxon>
        <taxon>Bacillales</taxon>
        <taxon>Paenibacillaceae</taxon>
        <taxon>Paenibacillus</taxon>
    </lineage>
</organism>
<gene>
    <name evidence="1" type="ORF">FHS16_006348</name>
</gene>
<evidence type="ECO:0000313" key="1">
    <source>
        <dbReference type="EMBL" id="MBB3156226.1"/>
    </source>
</evidence>
<accession>A0A7W5CEJ8</accession>
<keyword evidence="2" id="KW-1185">Reference proteome</keyword>
<proteinExistence type="predicted"/>